<dbReference type="OrthoDB" id="137715at2759"/>
<dbReference type="Proteomes" id="UP000198211">
    <property type="component" value="Unassembled WGS sequence"/>
</dbReference>
<feature type="signal peptide" evidence="1">
    <location>
        <begin position="1"/>
        <end position="18"/>
    </location>
</feature>
<protein>
    <recommendedName>
        <fullName evidence="4">Secreted protein</fullName>
    </recommendedName>
</protein>
<evidence type="ECO:0000313" key="3">
    <source>
        <dbReference type="Proteomes" id="UP000198211"/>
    </source>
</evidence>
<evidence type="ECO:0008006" key="4">
    <source>
        <dbReference type="Google" id="ProtNLM"/>
    </source>
</evidence>
<name>A0A225WCQ4_9STRA</name>
<organism evidence="2 3">
    <name type="scientific">Phytophthora megakarya</name>
    <dbReference type="NCBI Taxonomy" id="4795"/>
    <lineage>
        <taxon>Eukaryota</taxon>
        <taxon>Sar</taxon>
        <taxon>Stramenopiles</taxon>
        <taxon>Oomycota</taxon>
        <taxon>Peronosporomycetes</taxon>
        <taxon>Peronosporales</taxon>
        <taxon>Peronosporaceae</taxon>
        <taxon>Phytophthora</taxon>
    </lineage>
</organism>
<keyword evidence="1" id="KW-0732">Signal</keyword>
<keyword evidence="3" id="KW-1185">Reference proteome</keyword>
<proteinExistence type="predicted"/>
<evidence type="ECO:0000313" key="2">
    <source>
        <dbReference type="EMBL" id="OWZ14919.1"/>
    </source>
</evidence>
<reference evidence="3" key="1">
    <citation type="submission" date="2017-03" db="EMBL/GenBank/DDBJ databases">
        <title>Phytopthora megakarya and P. palmivora, two closely related causual agents of cacao black pod achieved similar genome size and gene model numbers by different mechanisms.</title>
        <authorList>
            <person name="Ali S."/>
            <person name="Shao J."/>
            <person name="Larry D.J."/>
            <person name="Kronmiller B."/>
            <person name="Shen D."/>
            <person name="Strem M.D."/>
            <person name="Melnick R.L."/>
            <person name="Guiltinan M.J."/>
            <person name="Tyler B.M."/>
            <person name="Meinhardt L.W."/>
            <person name="Bailey B.A."/>
        </authorList>
    </citation>
    <scope>NUCLEOTIDE SEQUENCE [LARGE SCALE GENOMIC DNA]</scope>
    <source>
        <strain evidence="3">zdho120</strain>
    </source>
</reference>
<feature type="chain" id="PRO_5012013830" description="Secreted protein" evidence="1">
    <location>
        <begin position="19"/>
        <end position="99"/>
    </location>
</feature>
<gene>
    <name evidence="2" type="ORF">PHMEG_00011533</name>
</gene>
<accession>A0A225WCQ4</accession>
<dbReference type="AlphaFoldDB" id="A0A225WCQ4"/>
<sequence>MWCLLSMCLLFQCLPCFNVSEMVPWLSPYSSGTGCVQCSSLHRPASHSKSLVASDIATYSASQVLSALNSCLRDAYDSTLPSIMVTYSLILLRSTGSLA</sequence>
<dbReference type="EMBL" id="NBNE01001233">
    <property type="protein sequence ID" value="OWZ14919.1"/>
    <property type="molecule type" value="Genomic_DNA"/>
</dbReference>
<evidence type="ECO:0000256" key="1">
    <source>
        <dbReference type="SAM" id="SignalP"/>
    </source>
</evidence>
<comment type="caution">
    <text evidence="2">The sequence shown here is derived from an EMBL/GenBank/DDBJ whole genome shotgun (WGS) entry which is preliminary data.</text>
</comment>